<comment type="caution">
    <text evidence="1">The sequence shown here is derived from an EMBL/GenBank/DDBJ whole genome shotgun (WGS) entry which is preliminary data.</text>
</comment>
<dbReference type="Proteomes" id="UP001064048">
    <property type="component" value="Chromosome 5"/>
</dbReference>
<gene>
    <name evidence="1" type="ORF">MSG28_003592</name>
</gene>
<dbReference type="EMBL" id="CM046105">
    <property type="protein sequence ID" value="KAI8435242.1"/>
    <property type="molecule type" value="Genomic_DNA"/>
</dbReference>
<proteinExistence type="predicted"/>
<evidence type="ECO:0000313" key="1">
    <source>
        <dbReference type="EMBL" id="KAI8435242.1"/>
    </source>
</evidence>
<keyword evidence="2" id="KW-1185">Reference proteome</keyword>
<reference evidence="1 2" key="1">
    <citation type="journal article" date="2022" name="Genome Biol. Evol.">
        <title>The Spruce Budworm Genome: Reconstructing the Evolutionary History of Antifreeze Proteins.</title>
        <authorList>
            <person name="Beliveau C."/>
            <person name="Gagne P."/>
            <person name="Picq S."/>
            <person name="Vernygora O."/>
            <person name="Keeling C.I."/>
            <person name="Pinkney K."/>
            <person name="Doucet D."/>
            <person name="Wen F."/>
            <person name="Johnston J.S."/>
            <person name="Maaroufi H."/>
            <person name="Boyle B."/>
            <person name="Laroche J."/>
            <person name="Dewar K."/>
            <person name="Juretic N."/>
            <person name="Blackburn G."/>
            <person name="Nisole A."/>
            <person name="Brunet B."/>
            <person name="Brandao M."/>
            <person name="Lumley L."/>
            <person name="Duan J."/>
            <person name="Quan G."/>
            <person name="Lucarotti C.J."/>
            <person name="Roe A.D."/>
            <person name="Sperling F.A.H."/>
            <person name="Levesque R.C."/>
            <person name="Cusson M."/>
        </authorList>
    </citation>
    <scope>NUCLEOTIDE SEQUENCE [LARGE SCALE GENOMIC DNA]</scope>
    <source>
        <strain evidence="1">Glfc:IPQL:Cfum</strain>
    </source>
</reference>
<accession>A0ACC0KGI6</accession>
<organism evidence="1 2">
    <name type="scientific">Choristoneura fumiferana</name>
    <name type="common">Spruce budworm moth</name>
    <name type="synonym">Archips fumiferana</name>
    <dbReference type="NCBI Taxonomy" id="7141"/>
    <lineage>
        <taxon>Eukaryota</taxon>
        <taxon>Metazoa</taxon>
        <taxon>Ecdysozoa</taxon>
        <taxon>Arthropoda</taxon>
        <taxon>Hexapoda</taxon>
        <taxon>Insecta</taxon>
        <taxon>Pterygota</taxon>
        <taxon>Neoptera</taxon>
        <taxon>Endopterygota</taxon>
        <taxon>Lepidoptera</taxon>
        <taxon>Glossata</taxon>
        <taxon>Ditrysia</taxon>
        <taxon>Tortricoidea</taxon>
        <taxon>Tortricidae</taxon>
        <taxon>Tortricinae</taxon>
        <taxon>Choristoneura</taxon>
    </lineage>
</organism>
<sequence length="999" mass="114075">MKLVAETRPEERGNSSSQGRCGCCQYRQVWWKRARGDVSRVDDVVISWISLVIYLFYTTFIFYKTSRRFYYLRELLGIGLCISRGTATVLNICCALVLLPLCKKLNQLLYRILSKLCPGLFFFWLEKAKSFHMTVAITLVIFAGGNYDETLKEINLANYKNENPLMLLMSPAGLTGVTMLVITLTMALTSMRIVRQKVYNAFWYTHQLYMPFMVLLIVHPLSGVLKEEIFVEKRLNYIDKEENNDISRIHSPVFVPIQSKATHMARRTISLTLSCHEQFSCRAGQYVLLQCQEVSRLEWHPFTVVKVPTSSQRNFIVWIRVKGDWTDALERLLLQKGSDNLNILVDGPFSSPMEGVRRSRVAVCVAAGVGITPFVATLHDMLLNPRKLLPGRVHLLWIVRHERELTWLAELATEVLSELRSANRPDRLQLELYITNSDMDEENKKQNTSHVVEINERGSITHVVTNGINDEKVTLLTPNRKRRDYLNIAKCESVRADYNLAKEFPLLACRAKPGRPHWDRLFGYWVHLYPEDHLNVYCCGPKTLVKMLRCKCKITGIGTYRSRNDIMALLGSVDKSLAGYNFTAKVIVFLYKRKQLEILITEINHSGDQILMITFTVPCVSRGIAMQGIVCGLVMYVCDQLVDVQERIRALVYTPESERVMREKYSQTMSEIFKEYFLIQNLAVTVELCLSAFMATITGLEQQSLLASFVAFLCVALLNAFIYCYLGDELIVQSQSIALAAYESTWTSWPPDLQKDLQILIRAAQKPLKLSAGGVADMSMQTYSQTLYNGYSIFAVLNDADILECKDSMEALSELNEKGREKISQLREELESMEVYGKETCDDKYSIEMEAQKHQLVLLLKEFKEANISSMFAIEKAQREELLKPPEGDDSSLRNRKKKVDRDALLEKSSGVTEQLLAISRQLADTTQRSQNTLDSLVSSSSAVHGTQSELLNTAGSISQSSKLLKKYGRREFTDKLIMFFAFLFFLAVCLYIVQRRLF</sequence>
<evidence type="ECO:0000313" key="2">
    <source>
        <dbReference type="Proteomes" id="UP001064048"/>
    </source>
</evidence>
<name>A0ACC0KGI6_CHOFU</name>
<protein>
    <submittedName>
        <fullName evidence="1">Uncharacterized protein</fullName>
    </submittedName>
</protein>